<dbReference type="GO" id="GO:0004713">
    <property type="term" value="F:protein tyrosine kinase activity"/>
    <property type="evidence" value="ECO:0007669"/>
    <property type="project" value="TreeGrafter"/>
</dbReference>
<evidence type="ECO:0000256" key="7">
    <source>
        <dbReference type="SAM" id="Coils"/>
    </source>
</evidence>
<feature type="coiled-coil region" evidence="7">
    <location>
        <begin position="206"/>
        <end position="233"/>
    </location>
</feature>
<dbReference type="RefSeq" id="WP_108900868.1">
    <property type="nucleotide sequence ID" value="NZ_CP029185.2"/>
</dbReference>
<evidence type="ECO:0000256" key="5">
    <source>
        <dbReference type="ARBA" id="ARBA00023136"/>
    </source>
</evidence>
<comment type="pathway">
    <text evidence="6">Bacterial outer membrane biogenesis; enterobacterial common antigen biosynthesis.</text>
</comment>
<evidence type="ECO:0000313" key="9">
    <source>
        <dbReference type="EMBL" id="AWH88811.1"/>
    </source>
</evidence>
<dbReference type="InterPro" id="IPR003856">
    <property type="entry name" value="LPS_length_determ_N"/>
</dbReference>
<dbReference type="Gene3D" id="3.30.1890.10">
    <property type="entry name" value="FepE-like"/>
    <property type="match status" value="1"/>
</dbReference>
<dbReference type="PANTHER" id="PTHR32309">
    <property type="entry name" value="TYROSINE-PROTEIN KINASE"/>
    <property type="match status" value="1"/>
</dbReference>
<comment type="similarity">
    <text evidence="6">Belongs to the WzzB/Cld/Rol family.</text>
</comment>
<dbReference type="KEGG" id="lpv:HYN51_09745"/>
<keyword evidence="2 6" id="KW-1003">Cell membrane</keyword>
<dbReference type="InterPro" id="IPR032895">
    <property type="entry name" value="WzzE"/>
</dbReference>
<sequence length="347" mass="39375">MKSEIQSVDNELDIRSLCYSLWYGKIWIVGIAIIFAAIALGYSYVVKQEWSTTAITDKPTVSMLGGYYSQEQFLRGLIRTSSNNAAVVETPIAEDVYSEFIMQLSSYDTRRDFWLQSDYYKQHQSGDVRADAVVLDELINNIAFIPKDDKKGVNDSVKLTAETPSDANQLLRQYINFANQRAVSGLNAELQGTWSVRQTSLARQIQRQEQMANAVYQRELKRLQQALTIAQQQGITRSQTAVPADQLPNSELFLLGKPMLQARYEALQANGPDFENDYDHDRAVLSSLNDGAKLDNQFKAYRYLRTPEDPITRDKPRRLFLLIMWGGVGALVGAGIALTRRRKKEIR</sequence>
<dbReference type="Proteomes" id="UP000244908">
    <property type="component" value="Chromosome"/>
</dbReference>
<evidence type="ECO:0000256" key="6">
    <source>
        <dbReference type="HAMAP-Rule" id="MF_02025"/>
    </source>
</evidence>
<feature type="transmembrane region" description="Helical" evidence="6">
    <location>
        <begin position="319"/>
        <end position="338"/>
    </location>
</feature>
<dbReference type="PANTHER" id="PTHR32309:SF16">
    <property type="entry name" value="ECA POLYSACCHARIDE CHAIN LENGTH MODULATION PROTEIN"/>
    <property type="match status" value="1"/>
</dbReference>
<evidence type="ECO:0000256" key="4">
    <source>
        <dbReference type="ARBA" id="ARBA00022989"/>
    </source>
</evidence>
<comment type="subunit">
    <text evidence="6">Probably part of a complex composed of WzxE, WzyE and WzzE.</text>
</comment>
<feature type="transmembrane region" description="Helical" evidence="6">
    <location>
        <begin position="21"/>
        <end position="45"/>
    </location>
</feature>
<dbReference type="AlphaFoldDB" id="A0A2Y9TZ64"/>
<gene>
    <name evidence="6" type="primary">wzzE</name>
    <name evidence="9" type="ORF">HYN51_09745</name>
</gene>
<keyword evidence="7" id="KW-0175">Coiled coil</keyword>
<keyword evidence="4 6" id="KW-1133">Transmembrane helix</keyword>
<protein>
    <recommendedName>
        <fullName evidence="6">ECA polysaccharide chain length modulation protein</fullName>
    </recommendedName>
</protein>
<keyword evidence="10" id="KW-1185">Reference proteome</keyword>
<dbReference type="HAMAP" id="MF_02025">
    <property type="entry name" value="WzzE"/>
    <property type="match status" value="1"/>
</dbReference>
<reference evidence="9 10" key="1">
    <citation type="journal article" date="2019" name="Int. J. Syst. Evol. Microbiol.">
        <title>Limnobaculum parvum gen. nov., sp. nov., isolated from a freshwater lake.</title>
        <authorList>
            <person name="Baek C."/>
            <person name="Shin S.K."/>
            <person name="Yi H."/>
        </authorList>
    </citation>
    <scope>NUCLEOTIDE SEQUENCE [LARGE SCALE GENOMIC DNA]</scope>
    <source>
        <strain evidence="9 10">HYN0051</strain>
    </source>
</reference>
<comment type="subcellular location">
    <subcellularLocation>
        <location evidence="6">Cell inner membrane</location>
        <topology evidence="6">Multi-pass membrane protein</topology>
    </subcellularLocation>
    <subcellularLocation>
        <location evidence="1">Cell membrane</location>
        <topology evidence="1">Multi-pass membrane protein</topology>
    </subcellularLocation>
</comment>
<keyword evidence="3 6" id="KW-0812">Transmembrane</keyword>
<evidence type="ECO:0000259" key="8">
    <source>
        <dbReference type="Pfam" id="PF02706"/>
    </source>
</evidence>
<accession>A0A2Y9TZ64</accession>
<evidence type="ECO:0000256" key="3">
    <source>
        <dbReference type="ARBA" id="ARBA00022692"/>
    </source>
</evidence>
<dbReference type="NCBIfam" id="NF008645">
    <property type="entry name" value="PRK11638.1"/>
    <property type="match status" value="1"/>
</dbReference>
<name>A0A2Y9TZ64_9GAMM</name>
<keyword evidence="5 6" id="KW-0472">Membrane</keyword>
<keyword evidence="6" id="KW-0997">Cell inner membrane</keyword>
<organism evidence="9 10">
    <name type="scientific">Limnobaculum parvum</name>
    <dbReference type="NCBI Taxonomy" id="2172103"/>
    <lineage>
        <taxon>Bacteria</taxon>
        <taxon>Pseudomonadati</taxon>
        <taxon>Pseudomonadota</taxon>
        <taxon>Gammaproteobacteria</taxon>
        <taxon>Enterobacterales</taxon>
        <taxon>Budviciaceae</taxon>
        <taxon>Limnobaculum</taxon>
    </lineage>
</organism>
<dbReference type="Pfam" id="PF02706">
    <property type="entry name" value="Wzz"/>
    <property type="match status" value="1"/>
</dbReference>
<proteinExistence type="inferred from homology"/>
<dbReference type="OrthoDB" id="9775724at2"/>
<dbReference type="EMBL" id="CP029185">
    <property type="protein sequence ID" value="AWH88811.1"/>
    <property type="molecule type" value="Genomic_DNA"/>
</dbReference>
<dbReference type="SUPFAM" id="SSF160355">
    <property type="entry name" value="Bacterial polysaccharide co-polymerase-like"/>
    <property type="match status" value="1"/>
</dbReference>
<evidence type="ECO:0000256" key="1">
    <source>
        <dbReference type="ARBA" id="ARBA00004651"/>
    </source>
</evidence>
<evidence type="ECO:0000256" key="2">
    <source>
        <dbReference type="ARBA" id="ARBA00022475"/>
    </source>
</evidence>
<dbReference type="GO" id="GO:0005886">
    <property type="term" value="C:plasma membrane"/>
    <property type="evidence" value="ECO:0007669"/>
    <property type="project" value="UniProtKB-SubCell"/>
</dbReference>
<dbReference type="GO" id="GO:0009246">
    <property type="term" value="P:enterobacterial common antigen biosynthetic process"/>
    <property type="evidence" value="ECO:0007669"/>
    <property type="project" value="UniProtKB-UniRule"/>
</dbReference>
<comment type="function">
    <text evidence="6">Modulates the polysaccharide chain length of enterobacterial common antigen (ECA).</text>
</comment>
<evidence type="ECO:0000313" key="10">
    <source>
        <dbReference type="Proteomes" id="UP000244908"/>
    </source>
</evidence>
<dbReference type="InterPro" id="IPR050445">
    <property type="entry name" value="Bact_polysacc_biosynth/exp"/>
</dbReference>
<feature type="domain" description="Polysaccharide chain length determinant N-terminal" evidence="8">
    <location>
        <begin position="10"/>
        <end position="60"/>
    </location>
</feature>
<dbReference type="UniPathway" id="UPA00566"/>